<comment type="caution">
    <text evidence="2">The sequence shown here is derived from an EMBL/GenBank/DDBJ whole genome shotgun (WGS) entry which is preliminary data.</text>
</comment>
<organism evidence="2 3">
    <name type="scientific">Streptomyces tricolor</name>
    <dbReference type="NCBI Taxonomy" id="68277"/>
    <lineage>
        <taxon>Bacteria</taxon>
        <taxon>Bacillati</taxon>
        <taxon>Actinomycetota</taxon>
        <taxon>Actinomycetes</taxon>
        <taxon>Kitasatosporales</taxon>
        <taxon>Streptomycetaceae</taxon>
        <taxon>Streptomyces</taxon>
        <taxon>Streptomyces violaceoruber group</taxon>
    </lineage>
</organism>
<dbReference type="Proteomes" id="UP001299012">
    <property type="component" value="Unassembled WGS sequence"/>
</dbReference>
<keyword evidence="3" id="KW-1185">Reference proteome</keyword>
<protein>
    <submittedName>
        <fullName evidence="2">Uncharacterized protein</fullName>
    </submittedName>
</protein>
<evidence type="ECO:0000313" key="2">
    <source>
        <dbReference type="EMBL" id="MCG0061735.1"/>
    </source>
</evidence>
<dbReference type="EMBL" id="JAKKZF010000001">
    <property type="protein sequence ID" value="MCG0061735.1"/>
    <property type="molecule type" value="Genomic_DNA"/>
</dbReference>
<evidence type="ECO:0000313" key="3">
    <source>
        <dbReference type="Proteomes" id="UP001299012"/>
    </source>
</evidence>
<evidence type="ECO:0000256" key="1">
    <source>
        <dbReference type="SAM" id="MobiDB-lite"/>
    </source>
</evidence>
<accession>A0ABS9J850</accession>
<proteinExistence type="predicted"/>
<gene>
    <name evidence="2" type="ORF">L0F81_00275</name>
</gene>
<name>A0ABS9J850_9ACTN</name>
<feature type="region of interest" description="Disordered" evidence="1">
    <location>
        <begin position="42"/>
        <end position="75"/>
    </location>
</feature>
<dbReference type="RefSeq" id="WP_086698265.1">
    <property type="nucleotide sequence ID" value="NZ_JAKKZF010000001.1"/>
</dbReference>
<sequence length="75" mass="8177">MARIRMLTSVAGAGFSWDAGQEIDLPGAEAAKWADGVRAEFVRDEPPETPEDQGGLEATDRRAPARRKQRPAREG</sequence>
<reference evidence="2 3" key="1">
    <citation type="submission" date="2022-01" db="EMBL/GenBank/DDBJ databases">
        <title>Draft Genome Sequences of Seven Type Strains of the Genus Streptomyces.</title>
        <authorList>
            <person name="Aziz S."/>
            <person name="Coretto E."/>
            <person name="Chronakova A."/>
            <person name="Sproer C."/>
            <person name="Huber K."/>
            <person name="Nouioui I."/>
            <person name="Gross H."/>
        </authorList>
    </citation>
    <scope>NUCLEOTIDE SEQUENCE [LARGE SCALE GENOMIC DNA]</scope>
    <source>
        <strain evidence="2 3">DSM 41685</strain>
    </source>
</reference>
<feature type="compositionally biased region" description="Basic residues" evidence="1">
    <location>
        <begin position="64"/>
        <end position="75"/>
    </location>
</feature>